<evidence type="ECO:0000313" key="1">
    <source>
        <dbReference type="EMBL" id="MBB6124782.1"/>
    </source>
</evidence>
<dbReference type="AlphaFoldDB" id="A0A841J362"/>
<sequence length="42" mass="4987">MASTSGDHEQHAVVFFWSTARELVGFRVLHYGYRRKMNKFLL</sequence>
<reference evidence="1 2" key="1">
    <citation type="submission" date="2020-08" db="EMBL/GenBank/DDBJ databases">
        <title>Genomic Encyclopedia of Type Strains, Phase IV (KMG-IV): sequencing the most valuable type-strain genomes for metagenomic binning, comparative biology and taxonomic classification.</title>
        <authorList>
            <person name="Goeker M."/>
        </authorList>
    </citation>
    <scope>NUCLEOTIDE SEQUENCE [LARGE SCALE GENOMIC DNA]</scope>
    <source>
        <strain evidence="1 2">DSM 102255</strain>
    </source>
</reference>
<accession>A0A841J362</accession>
<proteinExistence type="predicted"/>
<comment type="caution">
    <text evidence="1">The sequence shown here is derived from an EMBL/GenBank/DDBJ whole genome shotgun (WGS) entry which is preliminary data.</text>
</comment>
<name>A0A841J362_9SPHN</name>
<dbReference type="EMBL" id="JACIJP010000004">
    <property type="protein sequence ID" value="MBB6124782.1"/>
    <property type="molecule type" value="Genomic_DNA"/>
</dbReference>
<organism evidence="1 2">
    <name type="scientific">Sphingobium subterraneum</name>
    <dbReference type="NCBI Taxonomy" id="627688"/>
    <lineage>
        <taxon>Bacteria</taxon>
        <taxon>Pseudomonadati</taxon>
        <taxon>Pseudomonadota</taxon>
        <taxon>Alphaproteobacteria</taxon>
        <taxon>Sphingomonadales</taxon>
        <taxon>Sphingomonadaceae</taxon>
        <taxon>Sphingobium</taxon>
    </lineage>
</organism>
<dbReference type="Proteomes" id="UP000552700">
    <property type="component" value="Unassembled WGS sequence"/>
</dbReference>
<gene>
    <name evidence="1" type="ORF">FHS92_002535</name>
</gene>
<protein>
    <submittedName>
        <fullName evidence="1">Uncharacterized protein</fullName>
    </submittedName>
</protein>
<keyword evidence="2" id="KW-1185">Reference proteome</keyword>
<evidence type="ECO:0000313" key="2">
    <source>
        <dbReference type="Proteomes" id="UP000552700"/>
    </source>
</evidence>